<gene>
    <name evidence="9" type="ORF">myaer102_45250</name>
</gene>
<dbReference type="EMBL" id="AP019314">
    <property type="protein sequence ID" value="BBH41893.1"/>
    <property type="molecule type" value="Genomic_DNA"/>
</dbReference>
<evidence type="ECO:0000256" key="4">
    <source>
        <dbReference type="ARBA" id="ARBA00022692"/>
    </source>
</evidence>
<dbReference type="SUPFAM" id="SSF53448">
    <property type="entry name" value="Nucleotide-diphospho-sugar transferases"/>
    <property type="match status" value="1"/>
</dbReference>
<dbReference type="GO" id="GO:0005886">
    <property type="term" value="C:plasma membrane"/>
    <property type="evidence" value="ECO:0007669"/>
    <property type="project" value="TreeGrafter"/>
</dbReference>
<evidence type="ECO:0000313" key="10">
    <source>
        <dbReference type="Proteomes" id="UP000278152"/>
    </source>
</evidence>
<keyword evidence="5 7" id="KW-1133">Transmembrane helix</keyword>
<proteinExistence type="predicted"/>
<feature type="transmembrane region" description="Helical" evidence="7">
    <location>
        <begin position="269"/>
        <end position="291"/>
    </location>
</feature>
<evidence type="ECO:0000256" key="7">
    <source>
        <dbReference type="SAM" id="Phobius"/>
    </source>
</evidence>
<dbReference type="GO" id="GO:0016757">
    <property type="term" value="F:glycosyltransferase activity"/>
    <property type="evidence" value="ECO:0007669"/>
    <property type="project" value="UniProtKB-KW"/>
</dbReference>
<name>A0A3G9JN62_MICVR</name>
<dbReference type="AlphaFoldDB" id="A0A3G9JN62"/>
<evidence type="ECO:0000256" key="6">
    <source>
        <dbReference type="ARBA" id="ARBA00023136"/>
    </source>
</evidence>
<feature type="transmembrane region" description="Helical" evidence="7">
    <location>
        <begin position="233"/>
        <end position="257"/>
    </location>
</feature>
<dbReference type="Proteomes" id="UP000278152">
    <property type="component" value="Chromosome"/>
</dbReference>
<evidence type="ECO:0000256" key="5">
    <source>
        <dbReference type="ARBA" id="ARBA00022989"/>
    </source>
</evidence>
<feature type="domain" description="Glycosyltransferase 2-like" evidence="8">
    <location>
        <begin position="5"/>
        <end position="163"/>
    </location>
</feature>
<reference evidence="9 10" key="1">
    <citation type="submission" date="2018-11" db="EMBL/GenBank/DDBJ databases">
        <title>Complete genome sequence of Microcystis aeruginosa NIES-102.</title>
        <authorList>
            <person name="Yamaguchi H."/>
            <person name="Suzuki S."/>
            <person name="Kawachi M."/>
        </authorList>
    </citation>
    <scope>NUCLEOTIDE SEQUENCE [LARGE SCALE GENOMIC DNA]</scope>
    <source>
        <strain evidence="9 10">NIES-102</strain>
    </source>
</reference>
<keyword evidence="2" id="KW-0328">Glycosyltransferase</keyword>
<comment type="subcellular location">
    <subcellularLocation>
        <location evidence="1">Membrane</location>
        <topology evidence="1">Multi-pass membrane protein</topology>
    </subcellularLocation>
</comment>
<dbReference type="RefSeq" id="WP_125731920.1">
    <property type="nucleotide sequence ID" value="NZ_AP019314.1"/>
</dbReference>
<dbReference type="Gene3D" id="3.90.550.10">
    <property type="entry name" value="Spore Coat Polysaccharide Biosynthesis Protein SpsA, Chain A"/>
    <property type="match status" value="1"/>
</dbReference>
<evidence type="ECO:0000256" key="3">
    <source>
        <dbReference type="ARBA" id="ARBA00022679"/>
    </source>
</evidence>
<dbReference type="InterPro" id="IPR001173">
    <property type="entry name" value="Glyco_trans_2-like"/>
</dbReference>
<dbReference type="KEGG" id="mvz:myaer102_45250"/>
<evidence type="ECO:0000313" key="9">
    <source>
        <dbReference type="EMBL" id="BBH41893.1"/>
    </source>
</evidence>
<dbReference type="CDD" id="cd04187">
    <property type="entry name" value="DPM1_like_bac"/>
    <property type="match status" value="1"/>
</dbReference>
<dbReference type="PANTHER" id="PTHR48090:SF1">
    <property type="entry name" value="PROPHAGE BACTOPRENOL GLUCOSYL TRANSFERASE HOMOLOG"/>
    <property type="match status" value="1"/>
</dbReference>
<sequence>MKKISVVTPCYNEEGNIEEIYLQVKQIFADLEKYDYEHLFIDNASQDKTVDILKGIAIKDSNVKIIVNARNFGAIRSIYYGIIQPDADAVVLIFADLQDPPDLIVDFIKKWEEGYHIVKGIKTSSEENFLLYGIRSFYYFLVTQLSDIKPTAHFTGFGLYDKKVTEVLKKIDDPYPYLRGIISEIGFDSAEIEYKQRQRKKGKSSYRNFYRLYDAGMLGITSHSSVPLRMATFLGFALSLLSLLVALGYLIAKLLFWDYFPLGTAPVTVGLFLIASVQLFFIGIIGEYIGLMHMRILKRPLVVERERINFE</sequence>
<evidence type="ECO:0000259" key="8">
    <source>
        <dbReference type="Pfam" id="PF00535"/>
    </source>
</evidence>
<accession>A0A3G9JN62</accession>
<organism evidence="9 10">
    <name type="scientific">Microcystis viridis NIES-102</name>
    <dbReference type="NCBI Taxonomy" id="213615"/>
    <lineage>
        <taxon>Bacteria</taxon>
        <taxon>Bacillati</taxon>
        <taxon>Cyanobacteriota</taxon>
        <taxon>Cyanophyceae</taxon>
        <taxon>Oscillatoriophycideae</taxon>
        <taxon>Chroococcales</taxon>
        <taxon>Microcystaceae</taxon>
        <taxon>Microcystis</taxon>
    </lineage>
</organism>
<dbReference type="PANTHER" id="PTHR48090">
    <property type="entry name" value="UNDECAPRENYL-PHOSPHATE 4-DEOXY-4-FORMAMIDO-L-ARABINOSE TRANSFERASE-RELATED"/>
    <property type="match status" value="1"/>
</dbReference>
<evidence type="ECO:0000256" key="1">
    <source>
        <dbReference type="ARBA" id="ARBA00004141"/>
    </source>
</evidence>
<dbReference type="InterPro" id="IPR050256">
    <property type="entry name" value="Glycosyltransferase_2"/>
</dbReference>
<dbReference type="InterPro" id="IPR029044">
    <property type="entry name" value="Nucleotide-diphossugar_trans"/>
</dbReference>
<keyword evidence="4 7" id="KW-0812">Transmembrane</keyword>
<keyword evidence="3 9" id="KW-0808">Transferase</keyword>
<keyword evidence="6 7" id="KW-0472">Membrane</keyword>
<evidence type="ECO:0000256" key="2">
    <source>
        <dbReference type="ARBA" id="ARBA00022676"/>
    </source>
</evidence>
<protein>
    <submittedName>
        <fullName evidence="9">Probable glycosyl transferase</fullName>
    </submittedName>
</protein>
<dbReference type="Pfam" id="PF00535">
    <property type="entry name" value="Glycos_transf_2"/>
    <property type="match status" value="1"/>
</dbReference>